<evidence type="ECO:0000313" key="3">
    <source>
        <dbReference type="Proteomes" id="UP000554482"/>
    </source>
</evidence>
<dbReference type="InterPro" id="IPR001810">
    <property type="entry name" value="F-box_dom"/>
</dbReference>
<proteinExistence type="predicted"/>
<dbReference type="SMART" id="SM00256">
    <property type="entry name" value="FBOX"/>
    <property type="match status" value="1"/>
</dbReference>
<dbReference type="Proteomes" id="UP000554482">
    <property type="component" value="Unassembled WGS sequence"/>
</dbReference>
<accession>A0A7J6W648</accession>
<gene>
    <name evidence="2" type="ORF">FRX31_018016</name>
</gene>
<dbReference type="PROSITE" id="PS50181">
    <property type="entry name" value="FBOX"/>
    <property type="match status" value="1"/>
</dbReference>
<dbReference type="EMBL" id="JABWDY010021406">
    <property type="protein sequence ID" value="KAF5192397.1"/>
    <property type="molecule type" value="Genomic_DNA"/>
</dbReference>
<dbReference type="PANTHER" id="PTHR16008">
    <property type="entry name" value="F-BOX ONLY PROTEIN 4"/>
    <property type="match status" value="1"/>
</dbReference>
<dbReference type="Pfam" id="PF12937">
    <property type="entry name" value="F-box-like"/>
    <property type="match status" value="1"/>
</dbReference>
<dbReference type="GO" id="GO:0031146">
    <property type="term" value="P:SCF-dependent proteasomal ubiquitin-dependent protein catabolic process"/>
    <property type="evidence" value="ECO:0007669"/>
    <property type="project" value="InterPro"/>
</dbReference>
<reference evidence="2 3" key="1">
    <citation type="submission" date="2020-06" db="EMBL/GenBank/DDBJ databases">
        <title>Transcriptomic and genomic resources for Thalictrum thalictroides and T. hernandezii: Facilitating candidate gene discovery in an emerging model plant lineage.</title>
        <authorList>
            <person name="Arias T."/>
            <person name="Riano-Pachon D.M."/>
            <person name="Di Stilio V.S."/>
        </authorList>
    </citation>
    <scope>NUCLEOTIDE SEQUENCE [LARGE SCALE GENOMIC DNA]</scope>
    <source>
        <strain evidence="3">cv. WT478/WT964</strain>
        <tissue evidence="2">Leaves</tissue>
    </source>
</reference>
<comment type="caution">
    <text evidence="2">The sequence shown here is derived from an EMBL/GenBank/DDBJ whole genome shotgun (WGS) entry which is preliminary data.</text>
</comment>
<dbReference type="OrthoDB" id="3219396at2759"/>
<dbReference type="GO" id="GO:0019005">
    <property type="term" value="C:SCF ubiquitin ligase complex"/>
    <property type="evidence" value="ECO:0007669"/>
    <property type="project" value="TreeGrafter"/>
</dbReference>
<name>A0A7J6W648_THATH</name>
<feature type="domain" description="F-box" evidence="1">
    <location>
        <begin position="5"/>
        <end position="51"/>
    </location>
</feature>
<dbReference type="PANTHER" id="PTHR16008:SF4">
    <property type="entry name" value="F-BOX ONLY PROTEIN 4"/>
    <property type="match status" value="1"/>
</dbReference>
<dbReference type="GO" id="GO:0000209">
    <property type="term" value="P:protein polyubiquitination"/>
    <property type="evidence" value="ECO:0007669"/>
    <property type="project" value="TreeGrafter"/>
</dbReference>
<evidence type="ECO:0000313" key="2">
    <source>
        <dbReference type="EMBL" id="KAF5192397.1"/>
    </source>
</evidence>
<dbReference type="AlphaFoldDB" id="A0A7J6W648"/>
<dbReference type="InterPro" id="IPR036047">
    <property type="entry name" value="F-box-like_dom_sf"/>
</dbReference>
<dbReference type="InterPro" id="IPR039588">
    <property type="entry name" value="FBXO4"/>
</dbReference>
<sequence>MENWEWNQSSLPYDIVFNILSSIQVEDVCSLGSCSKFWRQLCASDCLWISLYRERWPSLDFTKQSSMLMMNQKSEPQSSSIKGWRGIYVERHNEMSGKVTSVIKAINQFSTSRSLEVGDYQKAVADLHTMELGFKDVVMFLFSSKHNPLLNLVGLHYLVFWLGIPVDYVLEALSNSHISERQVCVKWWKLGRWMYGYRLRDESYSRKVSLADLALGKDEDVLGVLRRGAIYEVLRVQISIPDPTCIPWTSKSVYTLT</sequence>
<keyword evidence="3" id="KW-1185">Reference proteome</keyword>
<organism evidence="2 3">
    <name type="scientific">Thalictrum thalictroides</name>
    <name type="common">Rue-anemone</name>
    <name type="synonym">Anemone thalictroides</name>
    <dbReference type="NCBI Taxonomy" id="46969"/>
    <lineage>
        <taxon>Eukaryota</taxon>
        <taxon>Viridiplantae</taxon>
        <taxon>Streptophyta</taxon>
        <taxon>Embryophyta</taxon>
        <taxon>Tracheophyta</taxon>
        <taxon>Spermatophyta</taxon>
        <taxon>Magnoliopsida</taxon>
        <taxon>Ranunculales</taxon>
        <taxon>Ranunculaceae</taxon>
        <taxon>Thalictroideae</taxon>
        <taxon>Thalictrum</taxon>
    </lineage>
</organism>
<dbReference type="Gene3D" id="1.20.1280.50">
    <property type="match status" value="1"/>
</dbReference>
<evidence type="ECO:0000259" key="1">
    <source>
        <dbReference type="PROSITE" id="PS50181"/>
    </source>
</evidence>
<dbReference type="SUPFAM" id="SSF81383">
    <property type="entry name" value="F-box domain"/>
    <property type="match status" value="1"/>
</dbReference>
<protein>
    <submittedName>
        <fullName evidence="2">F-box-like protein</fullName>
    </submittedName>
</protein>